<dbReference type="Pfam" id="PF10262">
    <property type="entry name" value="Rdx"/>
    <property type="match status" value="1"/>
</dbReference>
<evidence type="ECO:0000256" key="1">
    <source>
        <dbReference type="ARBA" id="ARBA00023284"/>
    </source>
</evidence>
<dbReference type="GO" id="GO:0005794">
    <property type="term" value="C:Golgi apparatus"/>
    <property type="evidence" value="ECO:0007669"/>
    <property type="project" value="TreeGrafter"/>
</dbReference>
<dbReference type="AlphaFoldDB" id="A0A6I8T8J9"/>
<gene>
    <name evidence="2" type="primary">5578762</name>
</gene>
<keyword evidence="1" id="KW-0676">Redox-active center</keyword>
<protein>
    <submittedName>
        <fullName evidence="2">Uncharacterized protein</fullName>
    </submittedName>
</protein>
<dbReference type="Proteomes" id="UP000008820">
    <property type="component" value="Chromosome 2"/>
</dbReference>
<sequence length="140" mass="15390">MAPTRKRSGTPKTQPARARKDVKKPATQKSKPDRDQQNSVGPADENGPTMFIEHCTSCSVFKRKAAQIHKELSDLAPEQSFGLKLNEGGKPRRGAFEISVAKSKDAKPTQIWTGLSKGPPRKDKFPEANQILKEVLAALK</sequence>
<name>A0A6I8T8J9_AEDAE</name>
<dbReference type="PANTHER" id="PTHR33638:SF1">
    <property type="entry name" value="SELENOPROTEIN H"/>
    <property type="match status" value="1"/>
</dbReference>
<dbReference type="Gene3D" id="3.40.30.10">
    <property type="entry name" value="Glutaredoxin"/>
    <property type="match status" value="1"/>
</dbReference>
<dbReference type="InterPro" id="IPR011893">
    <property type="entry name" value="Selenoprotein_Rdx-typ"/>
</dbReference>
<organism evidence="2 3">
    <name type="scientific">Aedes aegypti</name>
    <name type="common">Yellowfever mosquito</name>
    <name type="synonym">Culex aegypti</name>
    <dbReference type="NCBI Taxonomy" id="7159"/>
    <lineage>
        <taxon>Eukaryota</taxon>
        <taxon>Metazoa</taxon>
        <taxon>Ecdysozoa</taxon>
        <taxon>Arthropoda</taxon>
        <taxon>Hexapoda</taxon>
        <taxon>Insecta</taxon>
        <taxon>Pterygota</taxon>
        <taxon>Neoptera</taxon>
        <taxon>Endopterygota</taxon>
        <taxon>Diptera</taxon>
        <taxon>Nematocera</taxon>
        <taxon>Culicoidea</taxon>
        <taxon>Culicidae</taxon>
        <taxon>Culicinae</taxon>
        <taxon>Aedini</taxon>
        <taxon>Aedes</taxon>
        <taxon>Stegomyia</taxon>
    </lineage>
</organism>
<evidence type="ECO:0000313" key="3">
    <source>
        <dbReference type="Proteomes" id="UP000008820"/>
    </source>
</evidence>
<proteinExistence type="predicted"/>
<dbReference type="EnsemblMetazoa" id="AAEL003681-RB">
    <property type="protein sequence ID" value="AAEL003681-PB"/>
    <property type="gene ID" value="AAEL003681"/>
</dbReference>
<keyword evidence="3" id="KW-1185">Reference proteome</keyword>
<reference evidence="2 3" key="1">
    <citation type="submission" date="2017-06" db="EMBL/GenBank/DDBJ databases">
        <title>Aedes aegypti genome working group (AGWG) sequencing and assembly.</title>
        <authorList>
            <consortium name="Aedes aegypti Genome Working Group (AGWG)"/>
            <person name="Matthews B.J."/>
        </authorList>
    </citation>
    <scope>NUCLEOTIDE SEQUENCE [LARGE SCALE GENOMIC DNA]</scope>
    <source>
        <strain evidence="2 3">LVP_AGWG</strain>
    </source>
</reference>
<evidence type="ECO:0000313" key="2">
    <source>
        <dbReference type="EnsemblMetazoa" id="AAEL003681-PB"/>
    </source>
</evidence>
<dbReference type="InParanoid" id="A0A6I8T8J9"/>
<dbReference type="InterPro" id="IPR052674">
    <property type="entry name" value="SelWTH-like"/>
</dbReference>
<accession>A0A6I8T8J9</accession>
<reference evidence="2" key="2">
    <citation type="submission" date="2020-05" db="UniProtKB">
        <authorList>
            <consortium name="EnsemblMetazoa"/>
        </authorList>
    </citation>
    <scope>IDENTIFICATION</scope>
    <source>
        <strain evidence="2">LVP_AGWG</strain>
    </source>
</reference>
<dbReference type="NCBIfam" id="TIGR02174">
    <property type="entry name" value="CXXU_selWTH"/>
    <property type="match status" value="1"/>
</dbReference>
<dbReference type="FunCoup" id="A0A6I8T8J9">
    <property type="interactions" value="29"/>
</dbReference>
<dbReference type="PANTHER" id="PTHR33638">
    <property type="entry name" value="SELENOPROTEIN H"/>
    <property type="match status" value="1"/>
</dbReference>
<dbReference type="OrthoDB" id="1933874at2759"/>